<dbReference type="PANTHER" id="PTHR46105:SF23">
    <property type="entry name" value="TRANSCRIPTION REGULATOR PROTEIN BACH1"/>
    <property type="match status" value="1"/>
</dbReference>
<dbReference type="InterPro" id="IPR004827">
    <property type="entry name" value="bZIP"/>
</dbReference>
<evidence type="ECO:0000256" key="5">
    <source>
        <dbReference type="SAM" id="MobiDB-lite"/>
    </source>
</evidence>
<dbReference type="InterPro" id="IPR050457">
    <property type="entry name" value="ZnFinger_BTB_dom_contain"/>
</dbReference>
<dbReference type="SMART" id="SM00225">
    <property type="entry name" value="BTB"/>
    <property type="match status" value="1"/>
</dbReference>
<protein>
    <submittedName>
        <fullName evidence="8">Transcription regulator protein BACH1-like</fullName>
    </submittedName>
</protein>
<keyword evidence="2" id="KW-0238">DNA-binding</keyword>
<dbReference type="SUPFAM" id="SSF47454">
    <property type="entry name" value="A DNA-binding domain in eukaryotic transcription factors"/>
    <property type="match status" value="1"/>
</dbReference>
<sequence length="674" mass="74219">MSVDGPRTSVFTFQSAVHSHHVLRSLEELRQKELLCDVTVEVERRSFRAHSSVLASCSDYFYTRLTNRSRPNPTVRLPDEVTVEGFEPLLQFAYTAKLHFTRENILEIHRCADFLGFQNLDKACFEFLVPKFSDGGGTSKKVKGKSKSQASHGKSQSLCSPDDQTPETGEDRVPQDASTVMQAASATPSEESPEDCPPITNDKVMQLDLSTLYARSTAYHMGDGQDQFCLQNCGPQLPSSSMAAAEVCPFLSISSTGDNEKLHSSAAGDILAIEDDFQKELAMDVHCEPPTDKDLNIASITEGHFDQREGPLMSPTDCSQLCHLNSAQSSGDLDGISGAPDLSNIGTDDNQVFDSNGQIFSELTPKDCARERSMVEREVAEHLAKGFWPDLSSTLNEPLPLDSIDQSSAGNGSDFHWLKHLDLGAAPDDCPFLRDLSSNDRQTSGGDTLSKEDTEDSPCMSPINSRETSECESDGDCAQCSSSEQVQEVDLPFPVEQISSMTRRAFLQMLKREQLTPEQLEFVQDVRRRSKNRMAAQRCRKRKLDCIYRLEGEIKKMRSEKEKLLQDHNQLKLSIEDVRQNLSGLCQSLSTDAAPQSEQLQALARYFSSDCPTSILLTPMASPSLAGPDQDAHANSSLDTFLADTCPEGDTVALRSPTAFLQDNVQSTVTDPAP</sequence>
<dbReference type="Gene3D" id="3.30.710.10">
    <property type="entry name" value="Potassium Channel Kv1.1, Chain A"/>
    <property type="match status" value="1"/>
</dbReference>
<feature type="region of interest" description="Disordered" evidence="5">
    <location>
        <begin position="434"/>
        <end position="476"/>
    </location>
</feature>
<dbReference type="Pfam" id="PF03131">
    <property type="entry name" value="bZIP_Maf"/>
    <property type="match status" value="1"/>
</dbReference>
<dbReference type="SUPFAM" id="SSF57959">
    <property type="entry name" value="Leucine zipper domain"/>
    <property type="match status" value="1"/>
</dbReference>
<proteinExistence type="predicted"/>
<dbReference type="InterPro" id="IPR043321">
    <property type="entry name" value="bZIP_BACH"/>
</dbReference>
<gene>
    <name evidence="8" type="primary">LOC107555278</name>
</gene>
<dbReference type="InterPro" id="IPR004826">
    <property type="entry name" value="bZIP_Maf"/>
</dbReference>
<dbReference type="Proteomes" id="UP000472262">
    <property type="component" value="Unassembled WGS sequence"/>
</dbReference>
<dbReference type="RefSeq" id="XP_016093518.1">
    <property type="nucleotide sequence ID" value="XM_016238032.1"/>
</dbReference>
<dbReference type="SMART" id="SM00338">
    <property type="entry name" value="BRLZ"/>
    <property type="match status" value="1"/>
</dbReference>
<dbReference type="OrthoDB" id="6365358at2759"/>
<keyword evidence="4" id="KW-0175">Coiled coil</keyword>
<dbReference type="GO" id="GO:0000981">
    <property type="term" value="F:DNA-binding transcription factor activity, RNA polymerase II-specific"/>
    <property type="evidence" value="ECO:0007669"/>
    <property type="project" value="TreeGrafter"/>
</dbReference>
<dbReference type="PROSITE" id="PS50097">
    <property type="entry name" value="BTB"/>
    <property type="match status" value="1"/>
</dbReference>
<dbReference type="PANTHER" id="PTHR46105">
    <property type="entry name" value="AGAP004733-PA"/>
    <property type="match status" value="1"/>
</dbReference>
<feature type="domain" description="BTB" evidence="6">
    <location>
        <begin position="36"/>
        <end position="102"/>
    </location>
</feature>
<name>A0A672T2A0_SINGR</name>
<dbReference type="Pfam" id="PF00651">
    <property type="entry name" value="BTB"/>
    <property type="match status" value="1"/>
</dbReference>
<dbReference type="KEGG" id="sgh:107555278"/>
<dbReference type="CDD" id="cd14719">
    <property type="entry name" value="bZIP_BACH"/>
    <property type="match status" value="1"/>
</dbReference>
<reference evidence="8" key="2">
    <citation type="submission" date="2025-09" db="UniProtKB">
        <authorList>
            <consortium name="Ensembl"/>
        </authorList>
    </citation>
    <scope>IDENTIFICATION</scope>
</reference>
<dbReference type="InterPro" id="IPR008917">
    <property type="entry name" value="TF_DNA-bd_sf"/>
</dbReference>
<dbReference type="InterPro" id="IPR046347">
    <property type="entry name" value="bZIP_sf"/>
</dbReference>
<dbReference type="RefSeq" id="XP_016093517.1">
    <property type="nucleotide sequence ID" value="XM_016238031.1"/>
</dbReference>
<dbReference type="GeneID" id="107555278"/>
<feature type="coiled-coil region" evidence="4">
    <location>
        <begin position="547"/>
        <end position="581"/>
    </location>
</feature>
<evidence type="ECO:0000259" key="6">
    <source>
        <dbReference type="PROSITE" id="PS50097"/>
    </source>
</evidence>
<feature type="domain" description="BZIP" evidence="7">
    <location>
        <begin position="527"/>
        <end position="585"/>
    </location>
</feature>
<organism evidence="8 9">
    <name type="scientific">Sinocyclocheilus grahami</name>
    <name type="common">Dianchi golden-line fish</name>
    <name type="synonym">Barbus grahami</name>
    <dbReference type="NCBI Taxonomy" id="75366"/>
    <lineage>
        <taxon>Eukaryota</taxon>
        <taxon>Metazoa</taxon>
        <taxon>Chordata</taxon>
        <taxon>Craniata</taxon>
        <taxon>Vertebrata</taxon>
        <taxon>Euteleostomi</taxon>
        <taxon>Actinopterygii</taxon>
        <taxon>Neopterygii</taxon>
        <taxon>Teleostei</taxon>
        <taxon>Ostariophysi</taxon>
        <taxon>Cypriniformes</taxon>
        <taxon>Cyprinidae</taxon>
        <taxon>Cyprininae</taxon>
        <taxon>Sinocyclocheilus</taxon>
    </lineage>
</organism>
<evidence type="ECO:0000256" key="1">
    <source>
        <dbReference type="ARBA" id="ARBA00023015"/>
    </source>
</evidence>
<keyword evidence="1" id="KW-0805">Transcription regulation</keyword>
<dbReference type="OMA" id="PKFCESK"/>
<dbReference type="GO" id="GO:0000978">
    <property type="term" value="F:RNA polymerase II cis-regulatory region sequence-specific DNA binding"/>
    <property type="evidence" value="ECO:0007669"/>
    <property type="project" value="TreeGrafter"/>
</dbReference>
<keyword evidence="3" id="KW-0804">Transcription</keyword>
<keyword evidence="9" id="KW-1185">Reference proteome</keyword>
<dbReference type="InterPro" id="IPR011333">
    <property type="entry name" value="SKP1/BTB/POZ_sf"/>
</dbReference>
<dbReference type="InParanoid" id="A0A672T2A0"/>
<dbReference type="InterPro" id="IPR000210">
    <property type="entry name" value="BTB/POZ_dom"/>
</dbReference>
<dbReference type="PROSITE" id="PS00036">
    <property type="entry name" value="BZIP_BASIC"/>
    <property type="match status" value="1"/>
</dbReference>
<dbReference type="PROSITE" id="PS50217">
    <property type="entry name" value="BZIP"/>
    <property type="match status" value="1"/>
</dbReference>
<dbReference type="AlphaFoldDB" id="A0A672T2A0"/>
<evidence type="ECO:0000313" key="8">
    <source>
        <dbReference type="Ensembl" id="ENSSGRP00000108247.1"/>
    </source>
</evidence>
<dbReference type="SUPFAM" id="SSF54695">
    <property type="entry name" value="POZ domain"/>
    <property type="match status" value="1"/>
</dbReference>
<feature type="region of interest" description="Disordered" evidence="5">
    <location>
        <begin position="137"/>
        <end position="201"/>
    </location>
</feature>
<evidence type="ECO:0000256" key="3">
    <source>
        <dbReference type="ARBA" id="ARBA00023163"/>
    </source>
</evidence>
<feature type="compositionally biased region" description="Polar residues" evidence="5">
    <location>
        <begin position="176"/>
        <end position="190"/>
    </location>
</feature>
<feature type="compositionally biased region" description="Polar residues" evidence="5">
    <location>
        <begin position="149"/>
        <end position="167"/>
    </location>
</feature>
<accession>A0A672T2A0</accession>
<evidence type="ECO:0000313" key="9">
    <source>
        <dbReference type="Proteomes" id="UP000472262"/>
    </source>
</evidence>
<evidence type="ECO:0000256" key="2">
    <source>
        <dbReference type="ARBA" id="ARBA00023125"/>
    </source>
</evidence>
<evidence type="ECO:0000256" key="4">
    <source>
        <dbReference type="SAM" id="Coils"/>
    </source>
</evidence>
<reference evidence="8" key="1">
    <citation type="submission" date="2025-08" db="UniProtKB">
        <authorList>
            <consortium name="Ensembl"/>
        </authorList>
    </citation>
    <scope>IDENTIFICATION</scope>
</reference>
<evidence type="ECO:0000259" key="7">
    <source>
        <dbReference type="PROSITE" id="PS50217"/>
    </source>
</evidence>
<dbReference type="Ensembl" id="ENSSGRT00000115008.1">
    <property type="protein sequence ID" value="ENSSGRP00000108247.1"/>
    <property type="gene ID" value="ENSSGRG00000053348.1"/>
</dbReference>
<dbReference type="Gene3D" id="1.10.880.10">
    <property type="entry name" value="Transcription factor, Skn-1-like, DNA-binding domain"/>
    <property type="match status" value="1"/>
</dbReference>